<dbReference type="Proteomes" id="UP001365542">
    <property type="component" value="Unassembled WGS sequence"/>
</dbReference>
<sequence length="301" mass="34103">MSDPYDYASPTGATGSAKGKRAYVYSASWEYIREYVTDAISRGISHRGIIAELDEQGVRVDGVKLDIHRLKRRLREWGLSGRNILRKHKKYIYEKEKEARANGWTIVRWYFGGTTMEVKRTLIEDIMGSDGTEYEDIEAEPGPLVYEILPSGEYVQENSSQHPQLHHPAPPYPFGAMHEPSVDPRYYNSGYGNAEYNKYFDLEGNIIEWDAGHPSHGGSFFPGYEDERGDACAPEFVAPGMMFHQQSQDNIPSSSFFQSDGHQDMMHDMAPGTGGGNPNFESDFFGHDPYARRGRARRPNN</sequence>
<feature type="compositionally biased region" description="Basic residues" evidence="1">
    <location>
        <begin position="292"/>
        <end position="301"/>
    </location>
</feature>
<evidence type="ECO:0008006" key="4">
    <source>
        <dbReference type="Google" id="ProtNLM"/>
    </source>
</evidence>
<accession>A0AAV9WZ12</accession>
<keyword evidence="3" id="KW-1185">Reference proteome</keyword>
<reference evidence="2 3" key="1">
    <citation type="submission" date="2019-10" db="EMBL/GenBank/DDBJ databases">
        <authorList>
            <person name="Palmer J.M."/>
        </authorList>
    </citation>
    <scope>NUCLEOTIDE SEQUENCE [LARGE SCALE GENOMIC DNA]</scope>
    <source>
        <strain evidence="2 3">TWF694</strain>
    </source>
</reference>
<evidence type="ECO:0000313" key="3">
    <source>
        <dbReference type="Proteomes" id="UP001365542"/>
    </source>
</evidence>
<evidence type="ECO:0000313" key="2">
    <source>
        <dbReference type="EMBL" id="KAK6530348.1"/>
    </source>
</evidence>
<evidence type="ECO:0000256" key="1">
    <source>
        <dbReference type="SAM" id="MobiDB-lite"/>
    </source>
</evidence>
<name>A0AAV9WZ12_9PEZI</name>
<protein>
    <recommendedName>
        <fullName evidence="4">Clr5 domain-containing protein</fullName>
    </recommendedName>
</protein>
<feature type="region of interest" description="Disordered" evidence="1">
    <location>
        <begin position="272"/>
        <end position="301"/>
    </location>
</feature>
<dbReference type="EMBL" id="JAVHJO010000013">
    <property type="protein sequence ID" value="KAK6530348.1"/>
    <property type="molecule type" value="Genomic_DNA"/>
</dbReference>
<organism evidence="2 3">
    <name type="scientific">Orbilia ellipsospora</name>
    <dbReference type="NCBI Taxonomy" id="2528407"/>
    <lineage>
        <taxon>Eukaryota</taxon>
        <taxon>Fungi</taxon>
        <taxon>Dikarya</taxon>
        <taxon>Ascomycota</taxon>
        <taxon>Pezizomycotina</taxon>
        <taxon>Orbiliomycetes</taxon>
        <taxon>Orbiliales</taxon>
        <taxon>Orbiliaceae</taxon>
        <taxon>Orbilia</taxon>
    </lineage>
</organism>
<dbReference type="AlphaFoldDB" id="A0AAV9WZ12"/>
<proteinExistence type="predicted"/>
<gene>
    <name evidence="2" type="ORF">TWF694_003704</name>
</gene>
<comment type="caution">
    <text evidence="2">The sequence shown here is derived from an EMBL/GenBank/DDBJ whole genome shotgun (WGS) entry which is preliminary data.</text>
</comment>